<comment type="caution">
    <text evidence="1">The sequence shown here is derived from an EMBL/GenBank/DDBJ whole genome shotgun (WGS) entry which is preliminary data.</text>
</comment>
<evidence type="ECO:0000313" key="2">
    <source>
        <dbReference type="Proteomes" id="UP000674425"/>
    </source>
</evidence>
<reference evidence="1 2" key="1">
    <citation type="submission" date="2021-02" db="EMBL/GenBank/DDBJ databases">
        <authorList>
            <person name="Vanwijnsberghe S."/>
        </authorList>
    </citation>
    <scope>NUCLEOTIDE SEQUENCE [LARGE SCALE GENOMIC DNA]</scope>
    <source>
        <strain evidence="1 2">R-69658</strain>
    </source>
</reference>
<keyword evidence="2" id="KW-1185">Reference proteome</keyword>
<name>A0ABM8SY74_9BURK</name>
<gene>
    <name evidence="1" type="ORF">R69658_06750</name>
</gene>
<protein>
    <submittedName>
        <fullName evidence="1">Uncharacterized protein</fullName>
    </submittedName>
</protein>
<organism evidence="1 2">
    <name type="scientific">Paraburkholderia aspalathi</name>
    <dbReference type="NCBI Taxonomy" id="1324617"/>
    <lineage>
        <taxon>Bacteria</taxon>
        <taxon>Pseudomonadati</taxon>
        <taxon>Pseudomonadota</taxon>
        <taxon>Betaproteobacteria</taxon>
        <taxon>Burkholderiales</taxon>
        <taxon>Burkholderiaceae</taxon>
        <taxon>Paraburkholderia</taxon>
    </lineage>
</organism>
<sequence>MVTHTSYSVIVTYVEDCQQLIVQAVEPVKLTALVAGKIEMPILLDEYDFKLDDEFARRLGVAMLNLIALGQPNIEKYMNVTQQPIDELPGQSDTEDVGD</sequence>
<evidence type="ECO:0000313" key="1">
    <source>
        <dbReference type="EMBL" id="CAE6841576.1"/>
    </source>
</evidence>
<dbReference type="EMBL" id="CAJNAU010000101">
    <property type="protein sequence ID" value="CAE6841576.1"/>
    <property type="molecule type" value="Genomic_DNA"/>
</dbReference>
<proteinExistence type="predicted"/>
<accession>A0ABM8SY74</accession>
<dbReference type="Proteomes" id="UP000674425">
    <property type="component" value="Unassembled WGS sequence"/>
</dbReference>
<dbReference type="RefSeq" id="WP_200621811.1">
    <property type="nucleotide sequence ID" value="NZ_CAJNAU010000101.1"/>
</dbReference>